<keyword evidence="2" id="KW-1185">Reference proteome</keyword>
<dbReference type="SUPFAM" id="SSF53098">
    <property type="entry name" value="Ribonuclease H-like"/>
    <property type="match status" value="1"/>
</dbReference>
<gene>
    <name evidence="1" type="ORF">SCLCIDRAFT_94885</name>
</gene>
<accession>A0A0C2ZEE5</accession>
<evidence type="ECO:0000313" key="1">
    <source>
        <dbReference type="EMBL" id="KIM51312.1"/>
    </source>
</evidence>
<dbReference type="EMBL" id="KN822266">
    <property type="protein sequence ID" value="KIM51312.1"/>
    <property type="molecule type" value="Genomic_DNA"/>
</dbReference>
<reference evidence="1 2" key="1">
    <citation type="submission" date="2014-04" db="EMBL/GenBank/DDBJ databases">
        <authorList>
            <consortium name="DOE Joint Genome Institute"/>
            <person name="Kuo A."/>
            <person name="Kohler A."/>
            <person name="Nagy L.G."/>
            <person name="Floudas D."/>
            <person name="Copeland A."/>
            <person name="Barry K.W."/>
            <person name="Cichocki N."/>
            <person name="Veneault-Fourrey C."/>
            <person name="LaButti K."/>
            <person name="Lindquist E.A."/>
            <person name="Lipzen A."/>
            <person name="Lundell T."/>
            <person name="Morin E."/>
            <person name="Murat C."/>
            <person name="Sun H."/>
            <person name="Tunlid A."/>
            <person name="Henrissat B."/>
            <person name="Grigoriev I.V."/>
            <person name="Hibbett D.S."/>
            <person name="Martin F."/>
            <person name="Nordberg H.P."/>
            <person name="Cantor M.N."/>
            <person name="Hua S.X."/>
        </authorList>
    </citation>
    <scope>NUCLEOTIDE SEQUENCE [LARGE SCALE GENOMIC DNA]</scope>
    <source>
        <strain evidence="1 2">Foug A</strain>
    </source>
</reference>
<dbReference type="InterPro" id="IPR012337">
    <property type="entry name" value="RNaseH-like_sf"/>
</dbReference>
<proteinExistence type="predicted"/>
<dbReference type="Proteomes" id="UP000053989">
    <property type="component" value="Unassembled WGS sequence"/>
</dbReference>
<protein>
    <submittedName>
        <fullName evidence="1">Uncharacterized protein</fullName>
    </submittedName>
</protein>
<feature type="non-terminal residue" evidence="1">
    <location>
        <position position="1"/>
    </location>
</feature>
<dbReference type="InParanoid" id="A0A0C2ZEE5"/>
<name>A0A0C2ZEE5_9AGAM</name>
<evidence type="ECO:0000313" key="2">
    <source>
        <dbReference type="Proteomes" id="UP000053989"/>
    </source>
</evidence>
<organism evidence="1 2">
    <name type="scientific">Scleroderma citrinum Foug A</name>
    <dbReference type="NCBI Taxonomy" id="1036808"/>
    <lineage>
        <taxon>Eukaryota</taxon>
        <taxon>Fungi</taxon>
        <taxon>Dikarya</taxon>
        <taxon>Basidiomycota</taxon>
        <taxon>Agaricomycotina</taxon>
        <taxon>Agaricomycetes</taxon>
        <taxon>Agaricomycetidae</taxon>
        <taxon>Boletales</taxon>
        <taxon>Sclerodermatineae</taxon>
        <taxon>Sclerodermataceae</taxon>
        <taxon>Scleroderma</taxon>
    </lineage>
</organism>
<reference evidence="2" key="2">
    <citation type="submission" date="2015-01" db="EMBL/GenBank/DDBJ databases">
        <title>Evolutionary Origins and Diversification of the Mycorrhizal Mutualists.</title>
        <authorList>
            <consortium name="DOE Joint Genome Institute"/>
            <consortium name="Mycorrhizal Genomics Consortium"/>
            <person name="Kohler A."/>
            <person name="Kuo A."/>
            <person name="Nagy L.G."/>
            <person name="Floudas D."/>
            <person name="Copeland A."/>
            <person name="Barry K.W."/>
            <person name="Cichocki N."/>
            <person name="Veneault-Fourrey C."/>
            <person name="LaButti K."/>
            <person name="Lindquist E.A."/>
            <person name="Lipzen A."/>
            <person name="Lundell T."/>
            <person name="Morin E."/>
            <person name="Murat C."/>
            <person name="Riley R."/>
            <person name="Ohm R."/>
            <person name="Sun H."/>
            <person name="Tunlid A."/>
            <person name="Henrissat B."/>
            <person name="Grigoriev I.V."/>
            <person name="Hibbett D.S."/>
            <person name="Martin F."/>
        </authorList>
    </citation>
    <scope>NUCLEOTIDE SEQUENCE [LARGE SCALE GENOMIC DNA]</scope>
    <source>
        <strain evidence="2">Foug A</strain>
    </source>
</reference>
<dbReference type="HOGENOM" id="CLU_099691_0_0_1"/>
<dbReference type="AlphaFoldDB" id="A0A0C2ZEE5"/>
<dbReference type="OrthoDB" id="3359487at2759"/>
<sequence length="121" mass="14032">LRKFELADDEWVVIGQLHSVLKVLKDATLFFSCSTPNLSTVIPAMDHIDQELMTYSRDKKYLPSIRSGVSLAKETLNHYYSHTDTSEVYRIAMVLHPRHKLSYFKTACWPDEWINTAEDLV</sequence>
<feature type="non-terminal residue" evidence="1">
    <location>
        <position position="121"/>
    </location>
</feature>